<dbReference type="EMBL" id="CAJNOT010002167">
    <property type="protein sequence ID" value="CAF1290405.1"/>
    <property type="molecule type" value="Genomic_DNA"/>
</dbReference>
<dbReference type="Proteomes" id="UP000663864">
    <property type="component" value="Unassembled WGS sequence"/>
</dbReference>
<sequence>MSIMKYLSKDNIQLLDLSDEIILTIMNKVKPRVLLLCSIITIGNNRLEQLALDKCQAIDLTCNYFQLQDQSLFQRRFYSHVMPRIFNNIQSLTLYIQHLPDIVTFAEKNSNRILPNLIHLKIMLCRRNPKTWTSFILGSGIYSIFRHCPLVSTVPNLIRLTGSSSGEILSSFCSSTLIPSIISFELDDDCVLPHVSNDYYLFFPQSIQLSHIQITLCYIDDCICLLKQLGSQLYSLIVNIVYVDDTTTCIISKIPLILCPNLKQLTMTIYRNFVNYKKCIVPLLQRLSNVEYLTLLLAIGEKGGIPNHFIDGYDLENDFISYMPHLCQFNFHIRSILENAPHVELDTIRQSFFRRQQQSIDCTLDYFNNNYGQCQIYSLPFIGTRLEFISNRFPLFDTTNTFCMVTMLLLFDDIKPFESIFFERIAQALPHLKILEVFNKLEQQEKITAMTNSLKFTHLTTLILFDIHMDYAEQLLCRTCLPCLNELAIRNDILLAIIAQDQYQTRNNCSRVERLRTSEPLYESLNVLRNYFPPDSYVKHEKEIQTT</sequence>
<dbReference type="EMBL" id="CAJOBD010011082">
    <property type="protein sequence ID" value="CAF4162242.1"/>
    <property type="molecule type" value="Genomic_DNA"/>
</dbReference>
<evidence type="ECO:0000313" key="3">
    <source>
        <dbReference type="Proteomes" id="UP000663864"/>
    </source>
</evidence>
<protein>
    <recommendedName>
        <fullName evidence="4">F-box domain-containing protein</fullName>
    </recommendedName>
</protein>
<comment type="caution">
    <text evidence="1">The sequence shown here is derived from an EMBL/GenBank/DDBJ whole genome shotgun (WGS) entry which is preliminary data.</text>
</comment>
<name>A0A815CZW0_9BILA</name>
<accession>A0A815CZW0</accession>
<evidence type="ECO:0000313" key="1">
    <source>
        <dbReference type="EMBL" id="CAF1290405.1"/>
    </source>
</evidence>
<reference evidence="1" key="1">
    <citation type="submission" date="2021-02" db="EMBL/GenBank/DDBJ databases">
        <authorList>
            <person name="Nowell W R."/>
        </authorList>
    </citation>
    <scope>NUCLEOTIDE SEQUENCE</scope>
</reference>
<evidence type="ECO:0008006" key="4">
    <source>
        <dbReference type="Google" id="ProtNLM"/>
    </source>
</evidence>
<dbReference type="AlphaFoldDB" id="A0A815CZW0"/>
<proteinExistence type="predicted"/>
<gene>
    <name evidence="2" type="ORF">JBS370_LOCUS34568</name>
    <name evidence="1" type="ORF">ZHD862_LOCUS27418</name>
</gene>
<evidence type="ECO:0000313" key="2">
    <source>
        <dbReference type="EMBL" id="CAF4162242.1"/>
    </source>
</evidence>
<dbReference type="Proteomes" id="UP000663836">
    <property type="component" value="Unassembled WGS sequence"/>
</dbReference>
<organism evidence="1 3">
    <name type="scientific">Rotaria sordida</name>
    <dbReference type="NCBI Taxonomy" id="392033"/>
    <lineage>
        <taxon>Eukaryota</taxon>
        <taxon>Metazoa</taxon>
        <taxon>Spiralia</taxon>
        <taxon>Gnathifera</taxon>
        <taxon>Rotifera</taxon>
        <taxon>Eurotatoria</taxon>
        <taxon>Bdelloidea</taxon>
        <taxon>Philodinida</taxon>
        <taxon>Philodinidae</taxon>
        <taxon>Rotaria</taxon>
    </lineage>
</organism>